<protein>
    <recommendedName>
        <fullName evidence="4">RxLR effector protein</fullName>
    </recommendedName>
</protein>
<name>A0A080YX09_PHYNI</name>
<feature type="chain" id="PRO_5001752484" description="RxLR effector protein" evidence="1">
    <location>
        <begin position="25"/>
        <end position="200"/>
    </location>
</feature>
<reference evidence="2 3" key="1">
    <citation type="submission" date="2013-11" db="EMBL/GenBank/DDBJ databases">
        <title>The Genome Sequence of Phytophthora parasitica P1976.</title>
        <authorList>
            <consortium name="The Broad Institute Genomics Platform"/>
            <person name="Russ C."/>
            <person name="Tyler B."/>
            <person name="Panabieres F."/>
            <person name="Shan W."/>
            <person name="Tripathy S."/>
            <person name="Grunwald N."/>
            <person name="Machado M."/>
            <person name="Johnson C.S."/>
            <person name="Walker B."/>
            <person name="Young S."/>
            <person name="Zeng Q."/>
            <person name="Gargeya S."/>
            <person name="Fitzgerald M."/>
            <person name="Haas B."/>
            <person name="Abouelleil A."/>
            <person name="Allen A.W."/>
            <person name="Alvarado L."/>
            <person name="Arachchi H.M."/>
            <person name="Berlin A.M."/>
            <person name="Chapman S.B."/>
            <person name="Gainer-Dewar J."/>
            <person name="Goldberg J."/>
            <person name="Griggs A."/>
            <person name="Gujja S."/>
            <person name="Hansen M."/>
            <person name="Howarth C."/>
            <person name="Imamovic A."/>
            <person name="Ireland A."/>
            <person name="Larimer J."/>
            <person name="McCowan C."/>
            <person name="Murphy C."/>
            <person name="Pearson M."/>
            <person name="Poon T.W."/>
            <person name="Priest M."/>
            <person name="Roberts A."/>
            <person name="Saif S."/>
            <person name="Shea T."/>
            <person name="Sisk P."/>
            <person name="Sykes S."/>
            <person name="Wortman J."/>
            <person name="Nusbaum C."/>
            <person name="Birren B."/>
        </authorList>
    </citation>
    <scope>NUCLEOTIDE SEQUENCE [LARGE SCALE GENOMIC DNA]</scope>
    <source>
        <strain evidence="2 3">P1976</strain>
    </source>
</reference>
<accession>A0A080YX09</accession>
<organism evidence="2 3">
    <name type="scientific">Phytophthora nicotianae P1976</name>
    <dbReference type="NCBI Taxonomy" id="1317066"/>
    <lineage>
        <taxon>Eukaryota</taxon>
        <taxon>Sar</taxon>
        <taxon>Stramenopiles</taxon>
        <taxon>Oomycota</taxon>
        <taxon>Peronosporomycetes</taxon>
        <taxon>Peronosporales</taxon>
        <taxon>Peronosporaceae</taxon>
        <taxon>Phytophthora</taxon>
    </lineage>
</organism>
<evidence type="ECO:0008006" key="4">
    <source>
        <dbReference type="Google" id="ProtNLM"/>
    </source>
</evidence>
<gene>
    <name evidence="2" type="ORF">F444_22701</name>
</gene>
<dbReference type="EMBL" id="ANJA01004609">
    <property type="protein sequence ID" value="ETO58920.1"/>
    <property type="molecule type" value="Genomic_DNA"/>
</dbReference>
<evidence type="ECO:0000313" key="2">
    <source>
        <dbReference type="EMBL" id="ETO58920.1"/>
    </source>
</evidence>
<dbReference type="PROSITE" id="PS51257">
    <property type="entry name" value="PROKAR_LIPOPROTEIN"/>
    <property type="match status" value="1"/>
</dbReference>
<keyword evidence="1" id="KW-0732">Signal</keyword>
<sequence>MRFSVFVALLVATLVACYSSLAIAENSPAFPNKDNNGRRLQAQKVAEAATHAISGQADDQLLKYALKLSNAAKGDEAAIKKASDLAALAKATAKATDDEVAAVTKLVKEARGDEAHTMRYILGFAQKEGKKVSDESAALVSTKIAETVTKNPKSWPRLRKFAKVTLGAAAGGLAIYGAYKLLFDKNSQTGTATTTTTGSG</sequence>
<feature type="signal peptide" evidence="1">
    <location>
        <begin position="1"/>
        <end position="24"/>
    </location>
</feature>
<comment type="caution">
    <text evidence="2">The sequence shown here is derived from an EMBL/GenBank/DDBJ whole genome shotgun (WGS) entry which is preliminary data.</text>
</comment>
<dbReference type="OrthoDB" id="116496at2759"/>
<dbReference type="Proteomes" id="UP000028582">
    <property type="component" value="Unassembled WGS sequence"/>
</dbReference>
<proteinExistence type="predicted"/>
<dbReference type="AlphaFoldDB" id="A0A080YX09"/>
<evidence type="ECO:0000313" key="3">
    <source>
        <dbReference type="Proteomes" id="UP000028582"/>
    </source>
</evidence>
<evidence type="ECO:0000256" key="1">
    <source>
        <dbReference type="SAM" id="SignalP"/>
    </source>
</evidence>